<evidence type="ECO:0000256" key="15">
    <source>
        <dbReference type="PROSITE-ProRule" id="PRU10141"/>
    </source>
</evidence>
<keyword evidence="18" id="KW-1185">Reference proteome</keyword>
<dbReference type="EC" id="2.7.11.1" evidence="3"/>
<protein>
    <recommendedName>
        <fullName evidence="5">EKC/KEOPS complex subunit BUD32</fullName>
        <ecNumber evidence="3">2.7.11.1</ecNumber>
    </recommendedName>
    <alternativeName>
        <fullName evidence="11 12">Atypical Serine/threonine protein kinase BUD32</fullName>
    </alternativeName>
    <alternativeName>
        <fullName evidence="4">EKC/KEOPS complex subunit bud32</fullName>
    </alternativeName>
</protein>
<keyword evidence="6" id="KW-0723">Serine/threonine-protein kinase</keyword>
<evidence type="ECO:0000313" key="17">
    <source>
        <dbReference type="EMBL" id="KAJ4165710.1"/>
    </source>
</evidence>
<dbReference type="Proteomes" id="UP001144673">
    <property type="component" value="Chromosome 1"/>
</dbReference>
<comment type="catalytic activity">
    <reaction evidence="13">
        <text>L-threonyl-[protein] + ATP = O-phospho-L-threonyl-[protein] + ADP + H(+)</text>
        <dbReference type="Rhea" id="RHEA:46608"/>
        <dbReference type="Rhea" id="RHEA-COMP:11060"/>
        <dbReference type="Rhea" id="RHEA-COMP:11605"/>
        <dbReference type="ChEBI" id="CHEBI:15378"/>
        <dbReference type="ChEBI" id="CHEBI:30013"/>
        <dbReference type="ChEBI" id="CHEBI:30616"/>
        <dbReference type="ChEBI" id="CHEBI:61977"/>
        <dbReference type="ChEBI" id="CHEBI:456216"/>
        <dbReference type="EC" id="2.7.11.1"/>
    </reaction>
</comment>
<evidence type="ECO:0000256" key="10">
    <source>
        <dbReference type="ARBA" id="ARBA00022840"/>
    </source>
</evidence>
<evidence type="ECO:0000256" key="3">
    <source>
        <dbReference type="ARBA" id="ARBA00012513"/>
    </source>
</evidence>
<dbReference type="PROSITE" id="PS00109">
    <property type="entry name" value="PROTEIN_KINASE_TYR"/>
    <property type="match status" value="1"/>
</dbReference>
<proteinExistence type="predicted"/>
<dbReference type="PROSITE" id="PS00107">
    <property type="entry name" value="PROTEIN_KINASE_ATP"/>
    <property type="match status" value="1"/>
</dbReference>
<dbReference type="InterPro" id="IPR000719">
    <property type="entry name" value="Prot_kinase_dom"/>
</dbReference>
<dbReference type="Gene3D" id="1.10.510.10">
    <property type="entry name" value="Transferase(Phosphotransferase) domain 1"/>
    <property type="match status" value="1"/>
</dbReference>
<dbReference type="GO" id="GO:0005634">
    <property type="term" value="C:nucleus"/>
    <property type="evidence" value="ECO:0007669"/>
    <property type="project" value="TreeGrafter"/>
</dbReference>
<dbReference type="GO" id="GO:0043484">
    <property type="term" value="P:regulation of RNA splicing"/>
    <property type="evidence" value="ECO:0007669"/>
    <property type="project" value="TreeGrafter"/>
</dbReference>
<evidence type="ECO:0000256" key="11">
    <source>
        <dbReference type="ARBA" id="ARBA00030980"/>
    </source>
</evidence>
<dbReference type="RefSeq" id="XP_056060625.1">
    <property type="nucleotide sequence ID" value="XM_056192402.1"/>
</dbReference>
<dbReference type="AlphaFoldDB" id="A0A9W8QRE2"/>
<evidence type="ECO:0000256" key="13">
    <source>
        <dbReference type="ARBA" id="ARBA00047899"/>
    </source>
</evidence>
<dbReference type="SUPFAM" id="SSF56112">
    <property type="entry name" value="Protein kinase-like (PK-like)"/>
    <property type="match status" value="1"/>
</dbReference>
<feature type="domain" description="Protein kinase" evidence="16">
    <location>
        <begin position="46"/>
        <end position="334"/>
    </location>
</feature>
<evidence type="ECO:0000256" key="5">
    <source>
        <dbReference type="ARBA" id="ARBA00019973"/>
    </source>
</evidence>
<dbReference type="KEGG" id="amus:LMH87_007331"/>
<dbReference type="GeneID" id="80894490"/>
<dbReference type="SMART" id="SM00220">
    <property type="entry name" value="S_TKc"/>
    <property type="match status" value="1"/>
</dbReference>
<dbReference type="GO" id="GO:0004674">
    <property type="term" value="F:protein serine/threonine kinase activity"/>
    <property type="evidence" value="ECO:0007669"/>
    <property type="project" value="UniProtKB-KW"/>
</dbReference>
<evidence type="ECO:0000256" key="6">
    <source>
        <dbReference type="ARBA" id="ARBA00022527"/>
    </source>
</evidence>
<dbReference type="Gene3D" id="3.30.200.20">
    <property type="entry name" value="Phosphorylase Kinase, domain 1"/>
    <property type="match status" value="1"/>
</dbReference>
<keyword evidence="8 15" id="KW-0547">Nucleotide-binding</keyword>
<evidence type="ECO:0000256" key="8">
    <source>
        <dbReference type="ARBA" id="ARBA00022741"/>
    </source>
</evidence>
<reference evidence="17" key="1">
    <citation type="journal article" date="2023" name="Access Microbiol">
        <title>De-novo genome assembly for Akanthomyces muscarius, a biocontrol agent of insect agricultural pests.</title>
        <authorList>
            <person name="Erdos Z."/>
            <person name="Studholme D.J."/>
            <person name="Raymond B."/>
            <person name="Sharma M."/>
        </authorList>
    </citation>
    <scope>NUCLEOTIDE SEQUENCE</scope>
    <source>
        <strain evidence="17">Ve6</strain>
    </source>
</reference>
<feature type="binding site" evidence="15">
    <location>
        <position position="76"/>
    </location>
    <ligand>
        <name>ATP</name>
        <dbReference type="ChEBI" id="CHEBI:30616"/>
    </ligand>
</feature>
<comment type="catalytic activity">
    <reaction evidence="14">
        <text>L-seryl-[protein] + ATP = O-phospho-L-seryl-[protein] + ADP + H(+)</text>
        <dbReference type="Rhea" id="RHEA:17989"/>
        <dbReference type="Rhea" id="RHEA-COMP:9863"/>
        <dbReference type="Rhea" id="RHEA-COMP:11604"/>
        <dbReference type="ChEBI" id="CHEBI:15378"/>
        <dbReference type="ChEBI" id="CHEBI:29999"/>
        <dbReference type="ChEBI" id="CHEBI:30616"/>
        <dbReference type="ChEBI" id="CHEBI:83421"/>
        <dbReference type="ChEBI" id="CHEBI:456216"/>
        <dbReference type="EC" id="2.7.11.1"/>
    </reaction>
</comment>
<comment type="function">
    <text evidence="1">Component of the EKC/KEOPS complex that is required for the formation of a threonylcarbamoyl group on adenosine at position 37 (t(6)A37) in tRNAs that read codons beginning with adenine. The complex is probably involved in the transfer of the threonylcarbamoyl moiety of threonylcarbamoyl-AMP (TC-AMP) to the N6 group of A37. BUD32 has ATPase activity in the context of the EKC/KEOPS complex and likely plays a supporting role to the catalytic subunit KAE1. The EKC/KEOPS complex also promotes both telomere uncapping and telomere elongation. The complex is required for efficient recruitment of transcriptional coactivators.</text>
</comment>
<sequence length="334" mass="37880">MDPETLLTLRYRHPIMPYVEDVERYAPGGFHPVDIGDRICAGAQAYQVLHKLGHGGSSTVWLVQSCVRLPSYYALKIFRADVADMTEARELSILQHLKSFAGPRHPNLVVLYDTFKISGLNGERYCLLFPVLGLSLRKVHQSTTLGGALRHQVYQQATSAIELLHHRGICHGDLTVSNLVFELPNHQSMSPDEVSRLLGLIKTEKLRSQRDRSHHGPRFVVQTPKFSGFDYSRLSRIRIIGFGQAFHADQPPRSLGVPLSYFPPELCFGYLPSAKSDVWQLACILYETHTDHYLFPTFFEIFEILIGTAVGLFGPIPQHWRGNYNFDEYGYVEP</sequence>
<gene>
    <name evidence="17" type="ORF">LMH87_007331</name>
</gene>
<name>A0A9W8QRE2_AKAMU</name>
<evidence type="ECO:0000256" key="7">
    <source>
        <dbReference type="ARBA" id="ARBA00022679"/>
    </source>
</evidence>
<dbReference type="GO" id="GO:0005524">
    <property type="term" value="F:ATP binding"/>
    <property type="evidence" value="ECO:0007669"/>
    <property type="project" value="UniProtKB-UniRule"/>
</dbReference>
<dbReference type="InterPro" id="IPR008266">
    <property type="entry name" value="Tyr_kinase_AS"/>
</dbReference>
<dbReference type="PROSITE" id="PS50011">
    <property type="entry name" value="PROTEIN_KINASE_DOM"/>
    <property type="match status" value="1"/>
</dbReference>
<dbReference type="InterPro" id="IPR017441">
    <property type="entry name" value="Protein_kinase_ATP_BS"/>
</dbReference>
<evidence type="ECO:0000256" key="1">
    <source>
        <dbReference type="ARBA" id="ARBA00003747"/>
    </source>
</evidence>
<keyword evidence="9" id="KW-0418">Kinase</keyword>
<dbReference type="EMBL" id="JAJHUN010000001">
    <property type="protein sequence ID" value="KAJ4165710.1"/>
    <property type="molecule type" value="Genomic_DNA"/>
</dbReference>
<evidence type="ECO:0000256" key="14">
    <source>
        <dbReference type="ARBA" id="ARBA00048679"/>
    </source>
</evidence>
<organism evidence="17 18">
    <name type="scientific">Akanthomyces muscarius</name>
    <name type="common">Entomopathogenic fungus</name>
    <name type="synonym">Lecanicillium muscarium</name>
    <dbReference type="NCBI Taxonomy" id="2231603"/>
    <lineage>
        <taxon>Eukaryota</taxon>
        <taxon>Fungi</taxon>
        <taxon>Dikarya</taxon>
        <taxon>Ascomycota</taxon>
        <taxon>Pezizomycotina</taxon>
        <taxon>Sordariomycetes</taxon>
        <taxon>Hypocreomycetidae</taxon>
        <taxon>Hypocreales</taxon>
        <taxon>Cordycipitaceae</taxon>
        <taxon>Akanthomyces</taxon>
    </lineage>
</organism>
<evidence type="ECO:0000256" key="4">
    <source>
        <dbReference type="ARBA" id="ARBA00013948"/>
    </source>
</evidence>
<evidence type="ECO:0000259" key="16">
    <source>
        <dbReference type="PROSITE" id="PS50011"/>
    </source>
</evidence>
<comment type="subunit">
    <text evidence="2">Component of the EKC/KEOPS complex composed of at least BUD32, CGI121, GON7, KAE1 and PCC1; the whole complex dimerizes.</text>
</comment>
<evidence type="ECO:0000256" key="2">
    <source>
        <dbReference type="ARBA" id="ARBA00011534"/>
    </source>
</evidence>
<evidence type="ECO:0000256" key="12">
    <source>
        <dbReference type="ARBA" id="ARBA00033194"/>
    </source>
</evidence>
<evidence type="ECO:0000313" key="18">
    <source>
        <dbReference type="Proteomes" id="UP001144673"/>
    </source>
</evidence>
<keyword evidence="7" id="KW-0808">Transferase</keyword>
<comment type="caution">
    <text evidence="17">The sequence shown here is derived from an EMBL/GenBank/DDBJ whole genome shotgun (WGS) entry which is preliminary data.</text>
</comment>
<dbReference type="InterPro" id="IPR051175">
    <property type="entry name" value="CLK_kinases"/>
</dbReference>
<dbReference type="InterPro" id="IPR011009">
    <property type="entry name" value="Kinase-like_dom_sf"/>
</dbReference>
<dbReference type="PANTHER" id="PTHR45646">
    <property type="entry name" value="SERINE/THREONINE-PROTEIN KINASE DOA-RELATED"/>
    <property type="match status" value="1"/>
</dbReference>
<keyword evidence="10 15" id="KW-0067">ATP-binding</keyword>
<evidence type="ECO:0000256" key="9">
    <source>
        <dbReference type="ARBA" id="ARBA00022777"/>
    </source>
</evidence>
<accession>A0A9W8QRE2</accession>
<dbReference type="Pfam" id="PF00069">
    <property type="entry name" value="Pkinase"/>
    <property type="match status" value="1"/>
</dbReference>
<dbReference type="PANTHER" id="PTHR45646:SF11">
    <property type="entry name" value="SERINE_THREONINE-PROTEIN KINASE DOA"/>
    <property type="match status" value="1"/>
</dbReference>